<evidence type="ECO:0000313" key="1">
    <source>
        <dbReference type="EMBL" id="EGX69026.1"/>
    </source>
</evidence>
<dbReference type="EMBL" id="ADLS01000027">
    <property type="protein sequence ID" value="EGX69026.1"/>
    <property type="molecule type" value="Genomic_DNA"/>
</dbReference>
<comment type="caution">
    <text evidence="1">The sequence shown here is derived from an EMBL/GenBank/DDBJ whole genome shotgun (WGS) entry which is preliminary data.</text>
</comment>
<dbReference type="Gene3D" id="3.40.50.2300">
    <property type="match status" value="2"/>
</dbReference>
<gene>
    <name evidence="1" type="ORF">HMPREF9452_01944</name>
</gene>
<evidence type="ECO:0008006" key="3">
    <source>
        <dbReference type="Google" id="ProtNLM"/>
    </source>
</evidence>
<keyword evidence="2" id="KW-1185">Reference proteome</keyword>
<dbReference type="CDD" id="cd06325">
    <property type="entry name" value="PBP1_ABC_unchar_transporter"/>
    <property type="match status" value="1"/>
</dbReference>
<dbReference type="AlphaFoldDB" id="G1WKU1"/>
<dbReference type="PATRIC" id="fig|742742.3.peg.1927"/>
<dbReference type="Pfam" id="PF04392">
    <property type="entry name" value="ABC_sub_bind"/>
    <property type="match status" value="1"/>
</dbReference>
<dbReference type="SUPFAM" id="SSF53822">
    <property type="entry name" value="Periplasmic binding protein-like I"/>
    <property type="match status" value="1"/>
</dbReference>
<sequence>MVLPEGMVAMKRISLIKKGAAIAATALTALALTACGNTSTQDAGSTGSSDATYKIGVLQLTEHTALDAANKGFVKALDDSGINYTIDQQNAQNDQSTCQTIASKLVGDGDDLIFAIATPAAQAAANATKDIPIVGTAITDFAASDLVADNDAPGGNLTGSSDLTPVAEQIEMLHKVLPDAKKVGLLYASNESNSLIQIEMAEEALDKLGIEHERYSVSSTNEIQSVVESAVGKVDALYSPTDNTIAQGAAQVGQICKENKLPFIAGEEGMCMAGGVFTLSINYEDLGYRAGEMAVKILKGEAKPADMAIEHLSAEDLVVVKNQEMADALGIDLSVLDE</sequence>
<dbReference type="Proteomes" id="UP000004830">
    <property type="component" value="Unassembled WGS sequence"/>
</dbReference>
<evidence type="ECO:0000313" key="2">
    <source>
        <dbReference type="Proteomes" id="UP000004830"/>
    </source>
</evidence>
<dbReference type="eggNOG" id="COG2984">
    <property type="taxonomic scope" value="Bacteria"/>
</dbReference>
<dbReference type="PANTHER" id="PTHR35271">
    <property type="entry name" value="ABC TRANSPORTER, SUBSTRATE-BINDING LIPOPROTEIN-RELATED"/>
    <property type="match status" value="1"/>
</dbReference>
<protein>
    <recommendedName>
        <fullName evidence="3">ABC transporter substrate-binding protein</fullName>
    </recommendedName>
</protein>
<organism evidence="1 2">
    <name type="scientific">Collinsella tanakaei YIT 12063</name>
    <dbReference type="NCBI Taxonomy" id="742742"/>
    <lineage>
        <taxon>Bacteria</taxon>
        <taxon>Bacillati</taxon>
        <taxon>Actinomycetota</taxon>
        <taxon>Coriobacteriia</taxon>
        <taxon>Coriobacteriales</taxon>
        <taxon>Coriobacteriaceae</taxon>
        <taxon>Collinsella</taxon>
    </lineage>
</organism>
<dbReference type="InterPro" id="IPR007487">
    <property type="entry name" value="ABC_transpt-TYRBP-like"/>
</dbReference>
<dbReference type="PANTHER" id="PTHR35271:SF1">
    <property type="entry name" value="ABC TRANSPORTER, SUBSTRATE-BINDING LIPOPROTEIN"/>
    <property type="match status" value="1"/>
</dbReference>
<dbReference type="HOGENOM" id="CLU_058196_1_0_11"/>
<proteinExistence type="predicted"/>
<accession>G1WKU1</accession>
<dbReference type="STRING" id="742742.HMPREF9452_01944"/>
<dbReference type="InterPro" id="IPR028082">
    <property type="entry name" value="Peripla_BP_I"/>
</dbReference>
<name>G1WKU1_9ACTN</name>
<reference evidence="1 2" key="1">
    <citation type="submission" date="2011-06" db="EMBL/GenBank/DDBJ databases">
        <title>The Genome Sequence of Collinsella tanakaei YIT 12063.</title>
        <authorList>
            <consortium name="The Broad Institute Genome Sequencing Platform"/>
            <person name="Earl A."/>
            <person name="Ward D."/>
            <person name="Feldgarden M."/>
            <person name="Gevers D."/>
            <person name="Morotomi M."/>
            <person name="Young S.K."/>
            <person name="Zeng Q."/>
            <person name="Gargeya S."/>
            <person name="Fitzgerald M."/>
            <person name="Haas B."/>
            <person name="Abouelleil A."/>
            <person name="Alvarado L."/>
            <person name="Arachchi H.M."/>
            <person name="Berlin A."/>
            <person name="Brown A."/>
            <person name="Chapman S.B."/>
            <person name="Chen Z."/>
            <person name="Dunbar C."/>
            <person name="Freedman E."/>
            <person name="Gearin G."/>
            <person name="Gellesch M."/>
            <person name="Goldberg J."/>
            <person name="Griggs A."/>
            <person name="Gujja S."/>
            <person name="Heiman D."/>
            <person name="Howarth C."/>
            <person name="Larson L."/>
            <person name="Lui A."/>
            <person name="MacDonald P.J.P."/>
            <person name="Mehta T."/>
            <person name="Montmayeur A."/>
            <person name="Murphy C."/>
            <person name="Neiman D."/>
            <person name="Pearson M."/>
            <person name="Priest M."/>
            <person name="Roberts A."/>
            <person name="Saif S."/>
            <person name="Shea T."/>
            <person name="Shenoy N."/>
            <person name="Sisk P."/>
            <person name="Stolte C."/>
            <person name="Sykes S."/>
            <person name="Wortman J."/>
            <person name="Nusbaum C."/>
            <person name="Birren B."/>
        </authorList>
    </citation>
    <scope>NUCLEOTIDE SEQUENCE [LARGE SCALE GENOMIC DNA]</scope>
    <source>
        <strain evidence="1 2">YIT 12063</strain>
    </source>
</reference>